<dbReference type="EMBL" id="BMWE01000007">
    <property type="protein sequence ID" value="GGY19483.1"/>
    <property type="molecule type" value="Genomic_DNA"/>
</dbReference>
<organism evidence="1 2">
    <name type="scientific">Streptomyces djakartensis</name>
    <dbReference type="NCBI Taxonomy" id="68193"/>
    <lineage>
        <taxon>Bacteria</taxon>
        <taxon>Bacillati</taxon>
        <taxon>Actinomycetota</taxon>
        <taxon>Actinomycetes</taxon>
        <taxon>Kitasatosporales</taxon>
        <taxon>Streptomycetaceae</taxon>
        <taxon>Streptomyces</taxon>
    </lineage>
</organism>
<evidence type="ECO:0000313" key="1">
    <source>
        <dbReference type="EMBL" id="GGY19483.1"/>
    </source>
</evidence>
<keyword evidence="2" id="KW-1185">Reference proteome</keyword>
<gene>
    <name evidence="1" type="ORF">GCM10010384_27300</name>
</gene>
<dbReference type="Proteomes" id="UP000653308">
    <property type="component" value="Unassembled WGS sequence"/>
</dbReference>
<name>A0ABQ2ZL90_9ACTN</name>
<evidence type="ECO:0000313" key="2">
    <source>
        <dbReference type="Proteomes" id="UP000653308"/>
    </source>
</evidence>
<accession>A0ABQ2ZL90</accession>
<proteinExistence type="predicted"/>
<sequence>MPGTVLLLAASPVGKGRLVDAASVLPVLAAVPPAVLSGTDTANVVELADPLEPQAVLTRLRAAAAVPGPLTVFVTGQLVLDRRQHLPHLALARTTASTARYTAFPWHWFRDELRLRPAGATTFVLDLHADAETWELLRGTPLDLGRGNAVHGRIAPPPSRRTVAAPAYMKAVATILRSGFRPPVEQLHQQALARIAPESAGTDIVISTSGPSAGDPHAAITAAVQSGRHSEADTLAARHEQAAVAAHGPVSEEALHWAEVRADLAMFAGDAARSCHTWLTVAHARLNAGQAFDAPAVEAAVDRAHHQWGQVRDTARARELGAALVELRERVPGRREGALNHVQRQLRQLQAQG</sequence>
<protein>
    <submittedName>
        <fullName evidence="1">Uncharacterized protein</fullName>
    </submittedName>
</protein>
<comment type="caution">
    <text evidence="1">The sequence shown here is derived from an EMBL/GenBank/DDBJ whole genome shotgun (WGS) entry which is preliminary data.</text>
</comment>
<reference evidence="2" key="1">
    <citation type="journal article" date="2019" name="Int. J. Syst. Evol. Microbiol.">
        <title>The Global Catalogue of Microorganisms (GCM) 10K type strain sequencing project: providing services to taxonomists for standard genome sequencing and annotation.</title>
        <authorList>
            <consortium name="The Broad Institute Genomics Platform"/>
            <consortium name="The Broad Institute Genome Sequencing Center for Infectious Disease"/>
            <person name="Wu L."/>
            <person name="Ma J."/>
        </authorList>
    </citation>
    <scope>NUCLEOTIDE SEQUENCE [LARGE SCALE GENOMIC DNA]</scope>
    <source>
        <strain evidence="2">JCM 4957</strain>
    </source>
</reference>
<dbReference type="RefSeq" id="WP_190198057.1">
    <property type="nucleotide sequence ID" value="NZ_BMWE01000007.1"/>
</dbReference>